<comment type="caution">
    <text evidence="2">The sequence shown here is derived from an EMBL/GenBank/DDBJ whole genome shotgun (WGS) entry which is preliminary data.</text>
</comment>
<reference evidence="2 3" key="1">
    <citation type="submission" date="2022-01" db="EMBL/GenBank/DDBJ databases">
        <title>Octadecabacter sp. nov., isolated from a marine alga.</title>
        <authorList>
            <person name="Jin M.S."/>
            <person name="Kim H.M."/>
            <person name="Han D.M."/>
            <person name="Jung J.J."/>
            <person name="Jeon C.O."/>
        </authorList>
    </citation>
    <scope>NUCLEOTIDE SEQUENCE [LARGE SCALE GENOMIC DNA]</scope>
    <source>
        <strain evidence="2 3">G9-8</strain>
    </source>
</reference>
<proteinExistence type="predicted"/>
<protein>
    <submittedName>
        <fullName evidence="2">Glycine zipper domain-containing protein</fullName>
    </submittedName>
</protein>
<keyword evidence="1" id="KW-0732">Signal</keyword>
<evidence type="ECO:0000313" key="2">
    <source>
        <dbReference type="EMBL" id="MCF2872059.1"/>
    </source>
</evidence>
<evidence type="ECO:0000313" key="3">
    <source>
        <dbReference type="Proteomes" id="UP001200557"/>
    </source>
</evidence>
<dbReference type="EMBL" id="JAKGAQ010000003">
    <property type="protein sequence ID" value="MCF2872059.1"/>
    <property type="molecule type" value="Genomic_DNA"/>
</dbReference>
<feature type="signal peptide" evidence="1">
    <location>
        <begin position="1"/>
        <end position="31"/>
    </location>
</feature>
<accession>A0ABS9CY10</accession>
<sequence length="283" mass="30150">MILASFLGRSAKFFSTAVLTAALGLSGCAVAPTAEELAATRDECSRFRAPFTQISTERNQRIARYAQIGASVGAVAGQTIARNRNDNQLAGALQGALVGAILGATGGYLADLENRSSSTAGLRRAVNGDAARDLRETDRLVSAMTSLNRCRLQQITALERSVRAGGDRTQAMAQIRLIRQKVAIDNRAINAVVGDLTRTRGLYVSALKQTGADTDTFVSSIQRYEPRVTAPQSTSLRVDRSQRPRTSNAVANLGYAERELSAGAAVHVQSIDSALDDLNDILI</sequence>
<evidence type="ECO:0000256" key="1">
    <source>
        <dbReference type="SAM" id="SignalP"/>
    </source>
</evidence>
<dbReference type="Proteomes" id="UP001200557">
    <property type="component" value="Unassembled WGS sequence"/>
</dbReference>
<name>A0ABS9CY10_9RHOB</name>
<feature type="chain" id="PRO_5046740780" evidence="1">
    <location>
        <begin position="32"/>
        <end position="283"/>
    </location>
</feature>
<organism evidence="2 3">
    <name type="scientific">Octadecabacter dasysiphoniae</name>
    <dbReference type="NCBI Taxonomy" id="2909341"/>
    <lineage>
        <taxon>Bacteria</taxon>
        <taxon>Pseudomonadati</taxon>
        <taxon>Pseudomonadota</taxon>
        <taxon>Alphaproteobacteria</taxon>
        <taxon>Rhodobacterales</taxon>
        <taxon>Roseobacteraceae</taxon>
        <taxon>Octadecabacter</taxon>
    </lineage>
</organism>
<dbReference type="RefSeq" id="WP_235226385.1">
    <property type="nucleotide sequence ID" value="NZ_JAKGAQ010000003.1"/>
</dbReference>
<gene>
    <name evidence="2" type="ORF">L0664_13370</name>
</gene>
<keyword evidence="3" id="KW-1185">Reference proteome</keyword>